<keyword evidence="2" id="KW-0808">Transferase</keyword>
<dbReference type="PANTHER" id="PTHR14911">
    <property type="entry name" value="THUMP DOMAIN-CONTAINING"/>
    <property type="match status" value="1"/>
</dbReference>
<keyword evidence="2" id="KW-0489">Methyltransferase</keyword>
<gene>
    <name evidence="6" type="ORF">QQF64_011081</name>
</gene>
<dbReference type="Proteomes" id="UP001558613">
    <property type="component" value="Unassembled WGS sequence"/>
</dbReference>
<dbReference type="InterPro" id="IPR029063">
    <property type="entry name" value="SAM-dependent_MTases_sf"/>
</dbReference>
<comment type="similarity">
    <text evidence="1">Belongs to the methyltransferase superfamily.</text>
</comment>
<dbReference type="Pfam" id="PF02926">
    <property type="entry name" value="THUMP"/>
    <property type="match status" value="1"/>
</dbReference>
<keyword evidence="7" id="KW-1185">Reference proteome</keyword>
<dbReference type="InterPro" id="IPR004114">
    <property type="entry name" value="THUMP_dom"/>
</dbReference>
<feature type="domain" description="COMM" evidence="5">
    <location>
        <begin position="122"/>
        <end position="195"/>
    </location>
</feature>
<evidence type="ECO:0000259" key="4">
    <source>
        <dbReference type="PROSITE" id="PS51165"/>
    </source>
</evidence>
<accession>A0ABR3LY72</accession>
<dbReference type="Gene3D" id="3.30.2130.30">
    <property type="match status" value="1"/>
</dbReference>
<proteinExistence type="inferred from homology"/>
<comment type="caution">
    <text evidence="6">The sequence shown here is derived from an EMBL/GenBank/DDBJ whole genome shotgun (WGS) entry which is preliminary data.</text>
</comment>
<evidence type="ECO:0000256" key="1">
    <source>
        <dbReference type="ARBA" id="ARBA00008361"/>
    </source>
</evidence>
<protein>
    <submittedName>
        <fullName evidence="6">Uncharacterized protein</fullName>
    </submittedName>
</protein>
<dbReference type="CDD" id="cd11715">
    <property type="entry name" value="THUMP_AdoMetMT"/>
    <property type="match status" value="1"/>
</dbReference>
<dbReference type="InterPro" id="IPR048676">
    <property type="entry name" value="COMMD9_N"/>
</dbReference>
<dbReference type="SUPFAM" id="SSF53335">
    <property type="entry name" value="S-adenosyl-L-methionine-dependent methyltransferases"/>
    <property type="match status" value="1"/>
</dbReference>
<dbReference type="Pfam" id="PF07258">
    <property type="entry name" value="COMM_domain"/>
    <property type="match status" value="1"/>
</dbReference>
<dbReference type="Pfam" id="PF20923">
    <property type="entry name" value="COMMD9_HN"/>
    <property type="match status" value="1"/>
</dbReference>
<evidence type="ECO:0000259" key="5">
    <source>
        <dbReference type="PROSITE" id="PS51269"/>
    </source>
</evidence>
<evidence type="ECO:0000313" key="6">
    <source>
        <dbReference type="EMBL" id="KAL1257837.1"/>
    </source>
</evidence>
<dbReference type="PROSITE" id="PS51165">
    <property type="entry name" value="THUMP"/>
    <property type="match status" value="1"/>
</dbReference>
<evidence type="ECO:0000256" key="3">
    <source>
        <dbReference type="PROSITE-ProRule" id="PRU00529"/>
    </source>
</evidence>
<dbReference type="CDD" id="cd02440">
    <property type="entry name" value="AdoMet_MTases"/>
    <property type="match status" value="1"/>
</dbReference>
<dbReference type="InterPro" id="IPR000241">
    <property type="entry name" value="RlmKL-like_Mtase"/>
</dbReference>
<organism evidence="6 7">
    <name type="scientific">Cirrhinus molitorella</name>
    <name type="common">mud carp</name>
    <dbReference type="NCBI Taxonomy" id="172907"/>
    <lineage>
        <taxon>Eukaryota</taxon>
        <taxon>Metazoa</taxon>
        <taxon>Chordata</taxon>
        <taxon>Craniata</taxon>
        <taxon>Vertebrata</taxon>
        <taxon>Euteleostomi</taxon>
        <taxon>Actinopterygii</taxon>
        <taxon>Neopterygii</taxon>
        <taxon>Teleostei</taxon>
        <taxon>Ostariophysi</taxon>
        <taxon>Cypriniformes</taxon>
        <taxon>Cyprinidae</taxon>
        <taxon>Labeoninae</taxon>
        <taxon>Labeonini</taxon>
        <taxon>Cirrhinus</taxon>
    </lineage>
</organism>
<reference evidence="6 7" key="1">
    <citation type="submission" date="2023-09" db="EMBL/GenBank/DDBJ databases">
        <authorList>
            <person name="Wang M."/>
        </authorList>
    </citation>
    <scope>NUCLEOTIDE SEQUENCE [LARGE SCALE GENOMIC DNA]</scope>
    <source>
        <strain evidence="6">GT-2023</strain>
        <tissue evidence="6">Liver</tissue>
    </source>
</reference>
<dbReference type="PANTHER" id="PTHR14911:SF1">
    <property type="entry name" value="THUMP DOMAIN-CONTAINING PROTEIN 2"/>
    <property type="match status" value="1"/>
</dbReference>
<dbReference type="Gene3D" id="3.40.50.150">
    <property type="entry name" value="Vaccinia Virus protein VP39"/>
    <property type="match status" value="1"/>
</dbReference>
<dbReference type="CDD" id="cd04757">
    <property type="entry name" value="Commd9"/>
    <property type="match status" value="1"/>
</dbReference>
<feature type="domain" description="THUMP" evidence="4">
    <location>
        <begin position="239"/>
        <end position="350"/>
    </location>
</feature>
<sequence>MAFLTEDQFTALQLLLKAPSKDAVRQICTESYPAGASKCQLVVEKTANALSVSHSEAIQLLTAFHMLSHHVVYQNLTSPEQIVSVFPESFHSNLKNLITKIILENSVTWRNEALSSQISLPKLVDLEWRVDMKTASDSLSRMAVPTCLLQMKLQDTPCISSGPSESTVTMELSKETLDTMIDGLGRIRDQLSAVKQIAGRVFFCSNADLQTVTQLKSAERLFLLLHKAEAISLPNNPAKAAVVIKQRVVGDPDIWKQSFQTWTAIQQELQQRGQKRKREEDEDNDLHTPSFRVSCRCSGVIAHSYTSQRLSRIIGMAIKDHLGWKVDLREPVLEVNVLLSDDHCIVGIPLLKHPLASRSYMKHNGLRSTIAWAMSFLCPKKLNDCVILDPMCGVGAVLLEAAQEFSNAVFLGMDTDVSQLQKAAENVKASGMEGRVQLLQSSAMEIPLADGAVDAVLCDVPFGRKFSCSSDMPTALPRLLKEMERVLRVGGHLVLLLSLQLSAQLKKTICTHEHNQNTVALRMRRGSHVVVVRWNWTVISLRYCMSLRSSPPSRF</sequence>
<keyword evidence="3" id="KW-0694">RNA-binding</keyword>
<dbReference type="Pfam" id="PF01170">
    <property type="entry name" value="UPF0020"/>
    <property type="match status" value="1"/>
</dbReference>
<name>A0ABR3LY72_9TELE</name>
<evidence type="ECO:0000256" key="2">
    <source>
        <dbReference type="ARBA" id="ARBA00022603"/>
    </source>
</evidence>
<dbReference type="PROSITE" id="PS51269">
    <property type="entry name" value="COMM"/>
    <property type="match status" value="1"/>
</dbReference>
<dbReference type="SMART" id="SM00981">
    <property type="entry name" value="THUMP"/>
    <property type="match status" value="1"/>
</dbReference>
<evidence type="ECO:0000313" key="7">
    <source>
        <dbReference type="Proteomes" id="UP001558613"/>
    </source>
</evidence>
<dbReference type="EMBL" id="JAYMGO010000017">
    <property type="protein sequence ID" value="KAL1257837.1"/>
    <property type="molecule type" value="Genomic_DNA"/>
</dbReference>
<dbReference type="SUPFAM" id="SSF143437">
    <property type="entry name" value="THUMP domain-like"/>
    <property type="match status" value="1"/>
</dbReference>
<dbReference type="InterPro" id="IPR017920">
    <property type="entry name" value="COMM"/>
</dbReference>